<feature type="region of interest" description="Disordered" evidence="1">
    <location>
        <begin position="55"/>
        <end position="74"/>
    </location>
</feature>
<keyword evidence="3" id="KW-1185">Reference proteome</keyword>
<dbReference type="Proteomes" id="UP000886998">
    <property type="component" value="Unassembled WGS sequence"/>
</dbReference>
<evidence type="ECO:0000256" key="1">
    <source>
        <dbReference type="SAM" id="MobiDB-lite"/>
    </source>
</evidence>
<comment type="caution">
    <text evidence="2">The sequence shown here is derived from an EMBL/GenBank/DDBJ whole genome shotgun (WGS) entry which is preliminary data.</text>
</comment>
<feature type="compositionally biased region" description="Basic and acidic residues" evidence="1">
    <location>
        <begin position="60"/>
        <end position="70"/>
    </location>
</feature>
<dbReference type="OrthoDB" id="6454166at2759"/>
<dbReference type="AlphaFoldDB" id="A0A8X6Y766"/>
<evidence type="ECO:0000313" key="3">
    <source>
        <dbReference type="Proteomes" id="UP000886998"/>
    </source>
</evidence>
<evidence type="ECO:0000313" key="2">
    <source>
        <dbReference type="EMBL" id="GFY66968.1"/>
    </source>
</evidence>
<proteinExistence type="predicted"/>
<accession>A0A8X6Y766</accession>
<protein>
    <submittedName>
        <fullName evidence="2">Uncharacterized protein</fullName>
    </submittedName>
</protein>
<sequence>MRVWLRNPTQSSAEKEITGCYGNKLKNLLCFLKREVEGEERLQLARNGMKFKFNNGNLNSEKKQNKDERVSTTSNWSLEKKKEAISNKKCLLCLFQG</sequence>
<gene>
    <name evidence="2" type="ORF">TNIN_301941</name>
</gene>
<reference evidence="2" key="1">
    <citation type="submission" date="2020-08" db="EMBL/GenBank/DDBJ databases">
        <title>Multicomponent nature underlies the extraordinary mechanical properties of spider dragline silk.</title>
        <authorList>
            <person name="Kono N."/>
            <person name="Nakamura H."/>
            <person name="Mori M."/>
            <person name="Yoshida Y."/>
            <person name="Ohtoshi R."/>
            <person name="Malay A.D."/>
            <person name="Moran D.A.P."/>
            <person name="Tomita M."/>
            <person name="Numata K."/>
            <person name="Arakawa K."/>
        </authorList>
    </citation>
    <scope>NUCLEOTIDE SEQUENCE</scope>
</reference>
<dbReference type="EMBL" id="BMAV01016312">
    <property type="protein sequence ID" value="GFY66968.1"/>
    <property type="molecule type" value="Genomic_DNA"/>
</dbReference>
<name>A0A8X6Y766_9ARAC</name>
<organism evidence="2 3">
    <name type="scientific">Trichonephila inaurata madagascariensis</name>
    <dbReference type="NCBI Taxonomy" id="2747483"/>
    <lineage>
        <taxon>Eukaryota</taxon>
        <taxon>Metazoa</taxon>
        <taxon>Ecdysozoa</taxon>
        <taxon>Arthropoda</taxon>
        <taxon>Chelicerata</taxon>
        <taxon>Arachnida</taxon>
        <taxon>Araneae</taxon>
        <taxon>Araneomorphae</taxon>
        <taxon>Entelegynae</taxon>
        <taxon>Araneoidea</taxon>
        <taxon>Nephilidae</taxon>
        <taxon>Trichonephila</taxon>
        <taxon>Trichonephila inaurata</taxon>
    </lineage>
</organism>